<evidence type="ECO:0000313" key="2">
    <source>
        <dbReference type="Proteomes" id="UP000014909"/>
    </source>
</evidence>
<reference evidence="1 2" key="1">
    <citation type="journal article" date="2013" name="Genome Biol. Evol.">
        <title>Genomic Diversity of "Deep Ecotype" Alteromonas macleodii Isolates: Evidence for Pan-Mediterranean Clonal Frames.</title>
        <authorList>
            <person name="Lopez-Perez M."/>
            <person name="Gonzaga A."/>
            <person name="Rodriguez-Valera F."/>
        </authorList>
    </citation>
    <scope>NUCLEOTIDE SEQUENCE [LARGE SCALE GENOMIC DNA]</scope>
    <source>
        <strain evidence="2">'English Channel 615'</strain>
        <plasmid evidence="2">Plasmid</plasmid>
    </source>
</reference>
<organism evidence="1 2">
    <name type="scientific">Alteromonas mediterranea 615</name>
    <dbReference type="NCBI Taxonomy" id="1300253"/>
    <lineage>
        <taxon>Bacteria</taxon>
        <taxon>Pseudomonadati</taxon>
        <taxon>Pseudomonadota</taxon>
        <taxon>Gammaproteobacteria</taxon>
        <taxon>Alteromonadales</taxon>
        <taxon>Alteromonadaceae</taxon>
        <taxon>Alteromonas/Salinimonas group</taxon>
        <taxon>Alteromonas</taxon>
    </lineage>
</organism>
<dbReference type="HOGENOM" id="CLU_805718_0_0_6"/>
<dbReference type="PATRIC" id="fig|1300253.3.peg.4743"/>
<dbReference type="Proteomes" id="UP000014909">
    <property type="component" value="Plasmid unnamed"/>
</dbReference>
<dbReference type="KEGG" id="amh:I633_22796"/>
<keyword evidence="1" id="KW-0614">Plasmid</keyword>
<protein>
    <submittedName>
        <fullName evidence="1">Uncharacterized protein</fullName>
    </submittedName>
</protein>
<dbReference type="BioCyc" id="AMAC1300253:G12YX-3626-MONOMER"/>
<proteinExistence type="predicted"/>
<gene>
    <name evidence="1" type="ORF">I633_22796</name>
</gene>
<dbReference type="EMBL" id="CP004847">
    <property type="protein sequence ID" value="AGP79979.1"/>
    <property type="molecule type" value="Genomic_DNA"/>
</dbReference>
<sequence length="344" mass="37578">MLALLIVSRISLVIFMKKLKYSFAAFASAAVLSGCASMLSDDPLFIAAYEMPDTVDIEDEVTLAKLSWIGKDLLEPRARRDSAKLLAEQDLPQEWDETQYSTLASMATDMFVGEVGSSLGGAVGGAVMVLGMLSGDGSSNNASGLFLPATIDDVAIDSTEKAHAFAVDMVNNNVMDTAEILGYKATCEYGCDTANRVYKLDMLSSTEKQYVYQPETLTVSINVSEFIEAGNEAVLDSLATGEPIKWRTKDTHGAMVLLGYNPAYDENGNLSLTDIESDNGNFKISKSSITISRTPFGRDFTRAMFNNPYHYQGSNNLRYFAYSGDVFQFYGNATIESFDEKIVK</sequence>
<dbReference type="AlphaFoldDB" id="S5ALF1"/>
<name>S5ALF1_9ALTE</name>
<evidence type="ECO:0000313" key="1">
    <source>
        <dbReference type="EMBL" id="AGP79979.1"/>
    </source>
</evidence>
<accession>S5ALF1</accession>
<geneLocation type="plasmid" evidence="1">
    <name>unnamed</name>
</geneLocation>